<proteinExistence type="predicted"/>
<protein>
    <submittedName>
        <fullName evidence="2">Uncharacterized protein</fullName>
    </submittedName>
</protein>
<keyword evidence="1" id="KW-0812">Transmembrane</keyword>
<reference evidence="2 3" key="1">
    <citation type="submission" date="2023-11" db="EMBL/GenBank/DDBJ databases">
        <title>Halocaridina rubra genome assembly.</title>
        <authorList>
            <person name="Smith C."/>
        </authorList>
    </citation>
    <scope>NUCLEOTIDE SEQUENCE [LARGE SCALE GENOMIC DNA]</scope>
    <source>
        <strain evidence="2">EP-1</strain>
        <tissue evidence="2">Whole</tissue>
    </source>
</reference>
<keyword evidence="1" id="KW-1133">Transmembrane helix</keyword>
<name>A0AAN8WS96_HALRR</name>
<comment type="caution">
    <text evidence="2">The sequence shown here is derived from an EMBL/GenBank/DDBJ whole genome shotgun (WGS) entry which is preliminary data.</text>
</comment>
<dbReference type="EMBL" id="JAXCGZ010017609">
    <property type="protein sequence ID" value="KAK7067888.1"/>
    <property type="molecule type" value="Genomic_DNA"/>
</dbReference>
<keyword evidence="3" id="KW-1185">Reference proteome</keyword>
<dbReference type="Proteomes" id="UP001381693">
    <property type="component" value="Unassembled WGS sequence"/>
</dbReference>
<accession>A0AAN8WS96</accession>
<sequence>MRPHTYKAHEDEPWIKEIKKLLGNESFYFGIGSGSGEALDLTLCQQRRAKTNCTDNRFFWERVSLFALLLLQLLYVIYA</sequence>
<evidence type="ECO:0000313" key="3">
    <source>
        <dbReference type="Proteomes" id="UP001381693"/>
    </source>
</evidence>
<gene>
    <name evidence="2" type="ORF">SK128_012221</name>
</gene>
<evidence type="ECO:0000256" key="1">
    <source>
        <dbReference type="SAM" id="Phobius"/>
    </source>
</evidence>
<keyword evidence="1" id="KW-0472">Membrane</keyword>
<feature type="transmembrane region" description="Helical" evidence="1">
    <location>
        <begin position="58"/>
        <end position="78"/>
    </location>
</feature>
<evidence type="ECO:0000313" key="2">
    <source>
        <dbReference type="EMBL" id="KAK7067888.1"/>
    </source>
</evidence>
<organism evidence="2 3">
    <name type="scientific">Halocaridina rubra</name>
    <name type="common">Hawaiian red shrimp</name>
    <dbReference type="NCBI Taxonomy" id="373956"/>
    <lineage>
        <taxon>Eukaryota</taxon>
        <taxon>Metazoa</taxon>
        <taxon>Ecdysozoa</taxon>
        <taxon>Arthropoda</taxon>
        <taxon>Crustacea</taxon>
        <taxon>Multicrustacea</taxon>
        <taxon>Malacostraca</taxon>
        <taxon>Eumalacostraca</taxon>
        <taxon>Eucarida</taxon>
        <taxon>Decapoda</taxon>
        <taxon>Pleocyemata</taxon>
        <taxon>Caridea</taxon>
        <taxon>Atyoidea</taxon>
        <taxon>Atyidae</taxon>
        <taxon>Halocaridina</taxon>
    </lineage>
</organism>
<dbReference type="AlphaFoldDB" id="A0AAN8WS96"/>